<comment type="similarity">
    <text evidence="1">Belongs to the glycosyltransferase 32 family.</text>
</comment>
<keyword evidence="5" id="KW-1185">Reference proteome</keyword>
<reference evidence="4 5" key="1">
    <citation type="journal article" date="2011" name="Science">
        <title>Comparative functional genomics of the fission yeasts.</title>
        <authorList>
            <person name="Rhind N."/>
            <person name="Chen Z."/>
            <person name="Yassour M."/>
            <person name="Thompson D.A."/>
            <person name="Haas B.J."/>
            <person name="Habib N."/>
            <person name="Wapinski I."/>
            <person name="Roy S."/>
            <person name="Lin M.F."/>
            <person name="Heiman D.I."/>
            <person name="Young S.K."/>
            <person name="Furuya K."/>
            <person name="Guo Y."/>
            <person name="Pidoux A."/>
            <person name="Chen H.M."/>
            <person name="Robbertse B."/>
            <person name="Goldberg J.M."/>
            <person name="Aoki K."/>
            <person name="Bayne E.H."/>
            <person name="Berlin A.M."/>
            <person name="Desjardins C.A."/>
            <person name="Dobbs E."/>
            <person name="Dukaj L."/>
            <person name="Fan L."/>
            <person name="FitzGerald M.G."/>
            <person name="French C."/>
            <person name="Gujja S."/>
            <person name="Hansen K."/>
            <person name="Keifenheim D."/>
            <person name="Levin J.Z."/>
            <person name="Mosher R.A."/>
            <person name="Mueller C.A."/>
            <person name="Pfiffner J."/>
            <person name="Priest M."/>
            <person name="Russ C."/>
            <person name="Smialowska A."/>
            <person name="Swoboda P."/>
            <person name="Sykes S.M."/>
            <person name="Vaughn M."/>
            <person name="Vengrova S."/>
            <person name="Yoder R."/>
            <person name="Zeng Q."/>
            <person name="Allshire R."/>
            <person name="Baulcombe D."/>
            <person name="Birren B.W."/>
            <person name="Brown W."/>
            <person name="Ekwall K."/>
            <person name="Kellis M."/>
            <person name="Leatherwood J."/>
            <person name="Levin H."/>
            <person name="Margalit H."/>
            <person name="Martienssen R."/>
            <person name="Nieduszynski C.A."/>
            <person name="Spatafora J.W."/>
            <person name="Friedman N."/>
            <person name="Dalgaard J.Z."/>
            <person name="Baumann P."/>
            <person name="Niki H."/>
            <person name="Regev A."/>
            <person name="Nusbaum C."/>
        </authorList>
    </citation>
    <scope>NUCLEOTIDE SEQUENCE [LARGE SCALE GENOMIC DNA]</scope>
    <source>
        <strain evidence="5">OY26 / ATCC MYA-4695 / CBS 11777 / NBRC 106824 / NRRL Y48691</strain>
    </source>
</reference>
<dbReference type="GO" id="GO:0018279">
    <property type="term" value="P:protein N-linked glycosylation via asparagine"/>
    <property type="evidence" value="ECO:0007669"/>
    <property type="project" value="EnsemblFungi"/>
</dbReference>
<feature type="compositionally biased region" description="Basic and acidic residues" evidence="2">
    <location>
        <begin position="56"/>
        <end position="65"/>
    </location>
</feature>
<accession>S9VQN1</accession>
<dbReference type="GO" id="GO:0000032">
    <property type="term" value="P:cell wall mannoprotein biosynthetic process"/>
    <property type="evidence" value="ECO:0007669"/>
    <property type="project" value="EnsemblFungi"/>
</dbReference>
<dbReference type="PANTHER" id="PTHR31834">
    <property type="entry name" value="INITIATION-SPECIFIC ALPHA-1,6-MANNOSYLTRANSFERASE"/>
    <property type="match status" value="1"/>
</dbReference>
<name>S9VQN1_SCHCR</name>
<evidence type="ECO:0000256" key="3">
    <source>
        <dbReference type="SAM" id="Phobius"/>
    </source>
</evidence>
<keyword evidence="3" id="KW-1133">Transmembrane helix</keyword>
<dbReference type="OMA" id="WNDYYAR"/>
<feature type="region of interest" description="Disordered" evidence="2">
    <location>
        <begin position="41"/>
        <end position="65"/>
    </location>
</feature>
<dbReference type="GO" id="GO:0033164">
    <property type="term" value="F:initiation-specific glycolipid 1,6-alpha-mannosyltransferase activity"/>
    <property type="evidence" value="ECO:0007669"/>
    <property type="project" value="EnsemblFungi"/>
</dbReference>
<dbReference type="Pfam" id="PF04488">
    <property type="entry name" value="Gly_transf_sug"/>
    <property type="match status" value="1"/>
</dbReference>
<dbReference type="Gene3D" id="3.90.550.20">
    <property type="match status" value="1"/>
</dbReference>
<dbReference type="GeneID" id="25035345"/>
<dbReference type="AlphaFoldDB" id="S9VQN1"/>
<dbReference type="InterPro" id="IPR029044">
    <property type="entry name" value="Nucleotide-diphossugar_trans"/>
</dbReference>
<protein>
    <submittedName>
        <fullName evidence="4">Alpha-1,6-mannosyltransferase Och1</fullName>
    </submittedName>
</protein>
<dbReference type="HOGENOM" id="CLU_022381_5_0_1"/>
<dbReference type="SUPFAM" id="SSF53448">
    <property type="entry name" value="Nucleotide-diphospho-sugar transferases"/>
    <property type="match status" value="1"/>
</dbReference>
<dbReference type="RefSeq" id="XP_013024739.1">
    <property type="nucleotide sequence ID" value="XM_013169285.1"/>
</dbReference>
<sequence>MPKLRMKNLLLACISIAGMIFIFNYVGIEGMKDLTELSMPEDFQEDSKSGTESASEEMHESEAELERPLEIINDNDEYVIRNPAKQSNMNEFDEIEEAKKMRVYDPPDDDKWEDESVWIPQKIWQTAKNPFERDVLKYTRFWRSNHPSYTHYVLDDAQCERLVTRNFGNPSFSKISSAYQMMPLPVLKADFFRYLVLLAQGGIYTDIDTTPIKHIREWIPREFEKENIGLVVGIEADPDRPDWYDHYARRIQFCQWTIAATPGHPVLWELVHKITMGTWSLHEKGQLSEDKDAVMDWTGPGIWTDSVFDYLNWRYGPFTWENVTGIETPKLVGDVLILPITSFSPGVGHMGSKSANDPTAYVKHYFSGSWKVLLITSLLNCMSEKK</sequence>
<dbReference type="GO" id="GO:0000136">
    <property type="term" value="C:mannan polymerase complex"/>
    <property type="evidence" value="ECO:0007669"/>
    <property type="project" value="TreeGrafter"/>
</dbReference>
<evidence type="ECO:0000313" key="5">
    <source>
        <dbReference type="Proteomes" id="UP000015464"/>
    </source>
</evidence>
<dbReference type="Proteomes" id="UP000015464">
    <property type="component" value="Unassembled WGS sequence"/>
</dbReference>
<evidence type="ECO:0000256" key="1">
    <source>
        <dbReference type="ARBA" id="ARBA00009003"/>
    </source>
</evidence>
<feature type="transmembrane region" description="Helical" evidence="3">
    <location>
        <begin position="9"/>
        <end position="28"/>
    </location>
</feature>
<keyword evidence="3" id="KW-0812">Transmembrane</keyword>
<proteinExistence type="inferred from homology"/>
<dbReference type="STRING" id="653667.S9VQN1"/>
<dbReference type="EMBL" id="KE546993">
    <property type="protein sequence ID" value="EPY50253.1"/>
    <property type="molecule type" value="Genomic_DNA"/>
</dbReference>
<organism evidence="4 5">
    <name type="scientific">Schizosaccharomyces cryophilus (strain OY26 / ATCC MYA-4695 / CBS 11777 / NBRC 106824 / NRRL Y48691)</name>
    <name type="common">Fission yeast</name>
    <dbReference type="NCBI Taxonomy" id="653667"/>
    <lineage>
        <taxon>Eukaryota</taxon>
        <taxon>Fungi</taxon>
        <taxon>Dikarya</taxon>
        <taxon>Ascomycota</taxon>
        <taxon>Taphrinomycotina</taxon>
        <taxon>Schizosaccharomycetes</taxon>
        <taxon>Schizosaccharomycetales</taxon>
        <taxon>Schizosaccharomycetaceae</taxon>
        <taxon>Schizosaccharomyces</taxon>
    </lineage>
</organism>
<gene>
    <name evidence="4" type="ORF">SPOG_01014</name>
</gene>
<evidence type="ECO:0000256" key="2">
    <source>
        <dbReference type="SAM" id="MobiDB-lite"/>
    </source>
</evidence>
<dbReference type="InterPro" id="IPR007577">
    <property type="entry name" value="GlycoTrfase_DXD_sugar-bd_CS"/>
</dbReference>
<evidence type="ECO:0000313" key="4">
    <source>
        <dbReference type="EMBL" id="EPY50253.1"/>
    </source>
</evidence>
<keyword evidence="3" id="KW-0472">Membrane</keyword>
<dbReference type="InterPro" id="IPR039367">
    <property type="entry name" value="Och1-like"/>
</dbReference>
<dbReference type="OrthoDB" id="411251at2759"/>
<dbReference type="eggNOG" id="ENOG502QW2I">
    <property type="taxonomic scope" value="Eukaryota"/>
</dbReference>
<dbReference type="PANTHER" id="PTHR31834:SF1">
    <property type="entry name" value="INITIATION-SPECIFIC ALPHA-1,6-MANNOSYLTRANSFERASE"/>
    <property type="match status" value="1"/>
</dbReference>